<name>A0ABQ9WJ22_SAGOE</name>
<evidence type="ECO:0000256" key="1">
    <source>
        <dbReference type="SAM" id="MobiDB-lite"/>
    </source>
</evidence>
<protein>
    <submittedName>
        <fullName evidence="2">Uncharacterized protein</fullName>
    </submittedName>
</protein>
<evidence type="ECO:0000313" key="3">
    <source>
        <dbReference type="Proteomes" id="UP001266305"/>
    </source>
</evidence>
<dbReference type="EMBL" id="JASSZA010000001">
    <property type="protein sequence ID" value="KAK2120292.1"/>
    <property type="molecule type" value="Genomic_DNA"/>
</dbReference>
<reference evidence="2 3" key="1">
    <citation type="submission" date="2023-05" db="EMBL/GenBank/DDBJ databases">
        <title>B98-5 Cell Line De Novo Hybrid Assembly: An Optical Mapping Approach.</title>
        <authorList>
            <person name="Kananen K."/>
            <person name="Auerbach J.A."/>
            <person name="Kautto E."/>
            <person name="Blachly J.S."/>
        </authorList>
    </citation>
    <scope>NUCLEOTIDE SEQUENCE [LARGE SCALE GENOMIC DNA]</scope>
    <source>
        <strain evidence="2">B95-8</strain>
        <tissue evidence="2">Cell line</tissue>
    </source>
</reference>
<accession>A0ABQ9WJ22</accession>
<comment type="caution">
    <text evidence="2">The sequence shown here is derived from an EMBL/GenBank/DDBJ whole genome shotgun (WGS) entry which is preliminary data.</text>
</comment>
<gene>
    <name evidence="2" type="ORF">P7K49_001678</name>
</gene>
<dbReference type="Proteomes" id="UP001266305">
    <property type="component" value="Unassembled WGS sequence"/>
</dbReference>
<sequence>MECVPENKSSNIFAILTLSCQGTQAYEEVLLHKTVSSEDDKKEGKGSEKEAEIL</sequence>
<feature type="region of interest" description="Disordered" evidence="1">
    <location>
        <begin position="35"/>
        <end position="54"/>
    </location>
</feature>
<keyword evidence="3" id="KW-1185">Reference proteome</keyword>
<evidence type="ECO:0000313" key="2">
    <source>
        <dbReference type="EMBL" id="KAK2120292.1"/>
    </source>
</evidence>
<proteinExistence type="predicted"/>
<organism evidence="2 3">
    <name type="scientific">Saguinus oedipus</name>
    <name type="common">Cotton-top tamarin</name>
    <name type="synonym">Oedipomidas oedipus</name>
    <dbReference type="NCBI Taxonomy" id="9490"/>
    <lineage>
        <taxon>Eukaryota</taxon>
        <taxon>Metazoa</taxon>
        <taxon>Chordata</taxon>
        <taxon>Craniata</taxon>
        <taxon>Vertebrata</taxon>
        <taxon>Euteleostomi</taxon>
        <taxon>Mammalia</taxon>
        <taxon>Eutheria</taxon>
        <taxon>Euarchontoglires</taxon>
        <taxon>Primates</taxon>
        <taxon>Haplorrhini</taxon>
        <taxon>Platyrrhini</taxon>
        <taxon>Cebidae</taxon>
        <taxon>Callitrichinae</taxon>
        <taxon>Saguinus</taxon>
    </lineage>
</organism>